<keyword evidence="2" id="KW-1185">Reference proteome</keyword>
<gene>
    <name evidence="1" type="ORF">DPEC_G00263500</name>
</gene>
<organism evidence="1 2">
    <name type="scientific">Dallia pectoralis</name>
    <name type="common">Alaska blackfish</name>
    <dbReference type="NCBI Taxonomy" id="75939"/>
    <lineage>
        <taxon>Eukaryota</taxon>
        <taxon>Metazoa</taxon>
        <taxon>Chordata</taxon>
        <taxon>Craniata</taxon>
        <taxon>Vertebrata</taxon>
        <taxon>Euteleostomi</taxon>
        <taxon>Actinopterygii</taxon>
        <taxon>Neopterygii</taxon>
        <taxon>Teleostei</taxon>
        <taxon>Protacanthopterygii</taxon>
        <taxon>Esociformes</taxon>
        <taxon>Umbridae</taxon>
        <taxon>Dallia</taxon>
    </lineage>
</organism>
<comment type="caution">
    <text evidence="1">The sequence shown here is derived from an EMBL/GenBank/DDBJ whole genome shotgun (WGS) entry which is preliminary data.</text>
</comment>
<sequence>MGVWSGWLVQDTAGVWSVSACLAVGEGPSTSRSFHHGSQLHSGPPTCAKYLDMTLDQLVLNCNIIITIHSAT</sequence>
<dbReference type="Proteomes" id="UP001157502">
    <property type="component" value="Chromosome 23"/>
</dbReference>
<evidence type="ECO:0000313" key="2">
    <source>
        <dbReference type="Proteomes" id="UP001157502"/>
    </source>
</evidence>
<dbReference type="EMBL" id="CM055750">
    <property type="protein sequence ID" value="KAJ7994206.1"/>
    <property type="molecule type" value="Genomic_DNA"/>
</dbReference>
<name>A0ACC2FSB7_DALPE</name>
<reference evidence="1" key="1">
    <citation type="submission" date="2021-05" db="EMBL/GenBank/DDBJ databases">
        <authorList>
            <person name="Pan Q."/>
            <person name="Jouanno E."/>
            <person name="Zahm M."/>
            <person name="Klopp C."/>
            <person name="Cabau C."/>
            <person name="Louis A."/>
            <person name="Berthelot C."/>
            <person name="Parey E."/>
            <person name="Roest Crollius H."/>
            <person name="Montfort J."/>
            <person name="Robinson-Rechavi M."/>
            <person name="Bouchez O."/>
            <person name="Lampietro C."/>
            <person name="Lopez Roques C."/>
            <person name="Donnadieu C."/>
            <person name="Postlethwait J."/>
            <person name="Bobe J."/>
            <person name="Dillon D."/>
            <person name="Chandos A."/>
            <person name="von Hippel F."/>
            <person name="Guiguen Y."/>
        </authorList>
    </citation>
    <scope>NUCLEOTIDE SEQUENCE</scope>
    <source>
        <strain evidence="1">YG-Jan2019</strain>
    </source>
</reference>
<accession>A0ACC2FSB7</accession>
<protein>
    <submittedName>
        <fullName evidence="1">Uncharacterized protein</fullName>
    </submittedName>
</protein>
<evidence type="ECO:0000313" key="1">
    <source>
        <dbReference type="EMBL" id="KAJ7994206.1"/>
    </source>
</evidence>
<proteinExistence type="predicted"/>